<sequence>MAEGAKIEVYVKASAKDGKGIGDCPLCQRIMMILRLKGIPGEYIPVNMTLIPPAFKKFCNENGVPIKVPVLRHGEYVVYNPNDIAYYIDKEWPEPSIKSESQMANKVAANLYSKFMGYMKNRNKDLEEKYQNSMLDEFKKLNNFLDSVNSPGKYLDGDELKHPDCDILPKVYQARVALRKYKNFEIPDYLPGLKAYLDAADEDPAFKSSCPPDDAIIEAWRKHLM</sequence>
<dbReference type="PANTHER" id="PTHR43920">
    <property type="entry name" value="CHLORIDE INTRACELLULAR CHANNEL, ISOFORM A"/>
    <property type="match status" value="1"/>
</dbReference>
<organism evidence="8 9">
    <name type="scientific">Clytia hemisphaerica</name>
    <dbReference type="NCBI Taxonomy" id="252671"/>
    <lineage>
        <taxon>Eukaryota</taxon>
        <taxon>Metazoa</taxon>
        <taxon>Cnidaria</taxon>
        <taxon>Hydrozoa</taxon>
        <taxon>Hydroidolina</taxon>
        <taxon>Leptothecata</taxon>
        <taxon>Obeliida</taxon>
        <taxon>Clytiidae</taxon>
        <taxon>Clytia</taxon>
    </lineage>
</organism>
<dbReference type="InterPro" id="IPR036282">
    <property type="entry name" value="Glutathione-S-Trfase_C_sf"/>
</dbReference>
<dbReference type="Gene3D" id="3.40.30.10">
    <property type="entry name" value="Glutaredoxin"/>
    <property type="match status" value="1"/>
</dbReference>
<protein>
    <submittedName>
        <fullName evidence="8">Uncharacterized protein</fullName>
    </submittedName>
</protein>
<dbReference type="EnsemblMetazoa" id="CLYHEMT003160.1">
    <property type="protein sequence ID" value="CLYHEMP003160.1"/>
    <property type="gene ID" value="CLYHEMG003160"/>
</dbReference>
<dbReference type="GO" id="GO:0016020">
    <property type="term" value="C:membrane"/>
    <property type="evidence" value="ECO:0007669"/>
    <property type="project" value="UniProtKB-SubCell"/>
</dbReference>
<dbReference type="InterPro" id="IPR036249">
    <property type="entry name" value="Thioredoxin-like_sf"/>
</dbReference>
<dbReference type="PROSITE" id="PS50404">
    <property type="entry name" value="GST_NTER"/>
    <property type="match status" value="1"/>
</dbReference>
<evidence type="ECO:0000313" key="9">
    <source>
        <dbReference type="Proteomes" id="UP000594262"/>
    </source>
</evidence>
<evidence type="ECO:0000259" key="6">
    <source>
        <dbReference type="PROSITE" id="PS50404"/>
    </source>
</evidence>
<dbReference type="GO" id="GO:0005737">
    <property type="term" value="C:cytoplasm"/>
    <property type="evidence" value="ECO:0007669"/>
    <property type="project" value="TreeGrafter"/>
</dbReference>
<reference evidence="8" key="1">
    <citation type="submission" date="2021-01" db="UniProtKB">
        <authorList>
            <consortium name="EnsemblMetazoa"/>
        </authorList>
    </citation>
    <scope>IDENTIFICATION</scope>
</reference>
<dbReference type="Proteomes" id="UP000594262">
    <property type="component" value="Unplaced"/>
</dbReference>
<dbReference type="SUPFAM" id="SSF47616">
    <property type="entry name" value="GST C-terminal domain-like"/>
    <property type="match status" value="1"/>
</dbReference>
<dbReference type="GeneID" id="136814469"/>
<dbReference type="InterPro" id="IPR010987">
    <property type="entry name" value="Glutathione-S-Trfase_C-like"/>
</dbReference>
<keyword evidence="3" id="KW-0812">Transmembrane</keyword>
<evidence type="ECO:0000259" key="7">
    <source>
        <dbReference type="PROSITE" id="PS50405"/>
    </source>
</evidence>
<keyword evidence="5" id="KW-0472">Membrane</keyword>
<evidence type="ECO:0000256" key="1">
    <source>
        <dbReference type="ARBA" id="ARBA00004167"/>
    </source>
</evidence>
<dbReference type="SUPFAM" id="SSF52833">
    <property type="entry name" value="Thioredoxin-like"/>
    <property type="match status" value="1"/>
</dbReference>
<dbReference type="InterPro" id="IPR053823">
    <property type="entry name" value="CLIC_N"/>
</dbReference>
<name>A0A7M5WQT5_9CNID</name>
<evidence type="ECO:0000256" key="3">
    <source>
        <dbReference type="ARBA" id="ARBA00022692"/>
    </source>
</evidence>
<evidence type="ECO:0000256" key="4">
    <source>
        <dbReference type="ARBA" id="ARBA00022989"/>
    </source>
</evidence>
<evidence type="ECO:0000256" key="2">
    <source>
        <dbReference type="ARBA" id="ARBA00007655"/>
    </source>
</evidence>
<dbReference type="PANTHER" id="PTHR43920:SF5">
    <property type="entry name" value="CHLORIDE INTRACELLULAR CHANNEL CLIC"/>
    <property type="match status" value="1"/>
</dbReference>
<dbReference type="GO" id="GO:0005254">
    <property type="term" value="F:chloride channel activity"/>
    <property type="evidence" value="ECO:0007669"/>
    <property type="project" value="TreeGrafter"/>
</dbReference>
<accession>A0A7M5WQT5</accession>
<dbReference type="OrthoDB" id="1935530at2759"/>
<keyword evidence="9" id="KW-1185">Reference proteome</keyword>
<dbReference type="Pfam" id="PF22441">
    <property type="entry name" value="CLIC-like_N"/>
    <property type="match status" value="1"/>
</dbReference>
<keyword evidence="4" id="KW-1133">Transmembrane helix</keyword>
<dbReference type="PROSITE" id="PS50405">
    <property type="entry name" value="GST_CTER"/>
    <property type="match status" value="1"/>
</dbReference>
<feature type="domain" description="GST N-terminal" evidence="6">
    <location>
        <begin position="14"/>
        <end position="96"/>
    </location>
</feature>
<proteinExistence type="inferred from homology"/>
<dbReference type="InterPro" id="IPR004045">
    <property type="entry name" value="Glutathione_S-Trfase_N"/>
</dbReference>
<evidence type="ECO:0000256" key="5">
    <source>
        <dbReference type="ARBA" id="ARBA00023136"/>
    </source>
</evidence>
<dbReference type="Gene3D" id="1.20.1050.10">
    <property type="match status" value="1"/>
</dbReference>
<dbReference type="AlphaFoldDB" id="A0A7M5WQT5"/>
<evidence type="ECO:0000313" key="8">
    <source>
        <dbReference type="EnsemblMetazoa" id="CLYHEMP003160.1"/>
    </source>
</evidence>
<feature type="domain" description="GST C-terminal" evidence="7">
    <location>
        <begin position="94"/>
        <end position="225"/>
    </location>
</feature>
<comment type="subcellular location">
    <subcellularLocation>
        <location evidence="1">Membrane</location>
        <topology evidence="1">Single-pass membrane protein</topology>
    </subcellularLocation>
</comment>
<comment type="similarity">
    <text evidence="2">Belongs to the chloride channel CLIC family.</text>
</comment>
<dbReference type="RefSeq" id="XP_066927121.1">
    <property type="nucleotide sequence ID" value="XM_067071020.1"/>
</dbReference>